<organism evidence="1 2">
    <name type="scientific">Sutcliffiella rhizosphaerae</name>
    <dbReference type="NCBI Taxonomy" id="2880967"/>
    <lineage>
        <taxon>Bacteria</taxon>
        <taxon>Bacillati</taxon>
        <taxon>Bacillota</taxon>
        <taxon>Bacilli</taxon>
        <taxon>Bacillales</taxon>
        <taxon>Bacillaceae</taxon>
        <taxon>Sutcliffiella</taxon>
    </lineage>
</organism>
<keyword evidence="2" id="KW-1185">Reference proteome</keyword>
<dbReference type="EMBL" id="CAKJTJ010000041">
    <property type="protein sequence ID" value="CAG9623270.1"/>
    <property type="molecule type" value="Genomic_DNA"/>
</dbReference>
<evidence type="ECO:0000313" key="1">
    <source>
        <dbReference type="EMBL" id="CAG9623270.1"/>
    </source>
</evidence>
<protein>
    <submittedName>
        <fullName evidence="1">Uncharacterized protein</fullName>
    </submittedName>
</protein>
<accession>A0ABN8ADH6</accession>
<dbReference type="Proteomes" id="UP000789833">
    <property type="component" value="Unassembled WGS sequence"/>
</dbReference>
<evidence type="ECO:0000313" key="2">
    <source>
        <dbReference type="Proteomes" id="UP000789833"/>
    </source>
</evidence>
<proteinExistence type="predicted"/>
<sequence>MVKIYPLYEFPPSMEVLEKILIHVDYNQPILDEALKSFVGELLGKRPSRTNITIKELKKLNIIEGTSEFSLTWESQLYIDLKRSVDGLILHSVYKIPDLFDICKNICFIDPELKLLKPELLEELYELGYQEGKISTNREKLFGLTRMIKICQNNMFKNPFEKYGNYMDFLKKMQKVYLELTNNQYDKNITLVELQNEIMKQENIEKGISESFIKQLYFDPILSSYISFSTVNNDFASKGYIWIGENKFYYLKLKRNFEI</sequence>
<gene>
    <name evidence="1" type="ORF">BACCIP111883_04066</name>
</gene>
<reference evidence="1 2" key="1">
    <citation type="submission" date="2021-10" db="EMBL/GenBank/DDBJ databases">
        <authorList>
            <person name="Criscuolo A."/>
        </authorList>
    </citation>
    <scope>NUCLEOTIDE SEQUENCE [LARGE SCALE GENOMIC DNA]</scope>
    <source>
        <strain evidence="2">CIP 111883</strain>
    </source>
</reference>
<name>A0ABN8ADH6_9BACI</name>
<comment type="caution">
    <text evidence="1">The sequence shown here is derived from an EMBL/GenBank/DDBJ whole genome shotgun (WGS) entry which is preliminary data.</text>
</comment>